<feature type="transmembrane region" description="Helical" evidence="1">
    <location>
        <begin position="6"/>
        <end position="30"/>
    </location>
</feature>
<keyword evidence="1" id="KW-0812">Transmembrane</keyword>
<keyword evidence="3" id="KW-1185">Reference proteome</keyword>
<evidence type="ECO:0000313" key="3">
    <source>
        <dbReference type="Proteomes" id="UP000284824"/>
    </source>
</evidence>
<accession>A0A438MKP4</accession>
<sequence length="80" mass="8794">MFGTALLFYCAGSLVLVIWAGVALVGQVASEVGDKRISESKEGVQRVLKRYLPWLVGGFLLWLSLLLVLIQLQISLSPYV</sequence>
<name>A0A438MKP4_9ACTN</name>
<feature type="transmembrane region" description="Helical" evidence="1">
    <location>
        <begin position="51"/>
        <end position="74"/>
    </location>
</feature>
<keyword evidence="1" id="KW-0472">Membrane</keyword>
<dbReference type="RefSeq" id="WP_127938274.1">
    <property type="nucleotide sequence ID" value="NZ_SAUN01000001.1"/>
</dbReference>
<dbReference type="EMBL" id="SAUN01000001">
    <property type="protein sequence ID" value="RVX46265.1"/>
    <property type="molecule type" value="Genomic_DNA"/>
</dbReference>
<evidence type="ECO:0000313" key="2">
    <source>
        <dbReference type="EMBL" id="RVX46265.1"/>
    </source>
</evidence>
<organism evidence="2 3">
    <name type="scientific">Nonomuraea polychroma</name>
    <dbReference type="NCBI Taxonomy" id="46176"/>
    <lineage>
        <taxon>Bacteria</taxon>
        <taxon>Bacillati</taxon>
        <taxon>Actinomycetota</taxon>
        <taxon>Actinomycetes</taxon>
        <taxon>Streptosporangiales</taxon>
        <taxon>Streptosporangiaceae</taxon>
        <taxon>Nonomuraea</taxon>
    </lineage>
</organism>
<protein>
    <submittedName>
        <fullName evidence="2">Uncharacterized protein</fullName>
    </submittedName>
</protein>
<dbReference type="Proteomes" id="UP000284824">
    <property type="component" value="Unassembled WGS sequence"/>
</dbReference>
<evidence type="ECO:0000256" key="1">
    <source>
        <dbReference type="SAM" id="Phobius"/>
    </source>
</evidence>
<proteinExistence type="predicted"/>
<dbReference type="AlphaFoldDB" id="A0A438MKP4"/>
<keyword evidence="1" id="KW-1133">Transmembrane helix</keyword>
<gene>
    <name evidence="2" type="ORF">EDD27_9134</name>
</gene>
<comment type="caution">
    <text evidence="2">The sequence shown here is derived from an EMBL/GenBank/DDBJ whole genome shotgun (WGS) entry which is preliminary data.</text>
</comment>
<reference evidence="2 3" key="1">
    <citation type="submission" date="2019-01" db="EMBL/GenBank/DDBJ databases">
        <title>Sequencing the genomes of 1000 actinobacteria strains.</title>
        <authorList>
            <person name="Klenk H.-P."/>
        </authorList>
    </citation>
    <scope>NUCLEOTIDE SEQUENCE [LARGE SCALE GENOMIC DNA]</scope>
    <source>
        <strain evidence="2 3">DSM 43925</strain>
    </source>
</reference>